<dbReference type="RefSeq" id="XP_033812366.1">
    <property type="nucleotide sequence ID" value="XM_033956475.1"/>
</dbReference>
<protein>
    <submittedName>
        <fullName evidence="3">Uncharacterized protein LOC117365723</fullName>
    </submittedName>
</protein>
<dbReference type="AlphaFoldDB" id="A0A6P8S6N3"/>
<dbReference type="InParanoid" id="A0A6P8S6N3"/>
<dbReference type="GeneID" id="117365723"/>
<dbReference type="Proteomes" id="UP000515159">
    <property type="component" value="Chromosome 8"/>
</dbReference>
<accession>A0A6P8S6N3</accession>
<evidence type="ECO:0000313" key="2">
    <source>
        <dbReference type="Proteomes" id="UP000515159"/>
    </source>
</evidence>
<reference evidence="3" key="1">
    <citation type="submission" date="2025-08" db="UniProtKB">
        <authorList>
            <consortium name="RefSeq"/>
        </authorList>
    </citation>
    <scope>IDENTIFICATION</scope>
</reference>
<organism evidence="2 3">
    <name type="scientific">Geotrypetes seraphini</name>
    <name type="common">Gaboon caecilian</name>
    <name type="synonym">Caecilia seraphini</name>
    <dbReference type="NCBI Taxonomy" id="260995"/>
    <lineage>
        <taxon>Eukaryota</taxon>
        <taxon>Metazoa</taxon>
        <taxon>Chordata</taxon>
        <taxon>Craniata</taxon>
        <taxon>Vertebrata</taxon>
        <taxon>Euteleostomi</taxon>
        <taxon>Amphibia</taxon>
        <taxon>Gymnophiona</taxon>
        <taxon>Geotrypetes</taxon>
    </lineage>
</organism>
<dbReference type="OrthoDB" id="9837963at2759"/>
<evidence type="ECO:0000256" key="1">
    <source>
        <dbReference type="SAM" id="MobiDB-lite"/>
    </source>
</evidence>
<gene>
    <name evidence="3" type="primary">LOC117365723</name>
</gene>
<proteinExistence type="predicted"/>
<dbReference type="KEGG" id="gsh:117365723"/>
<feature type="region of interest" description="Disordered" evidence="1">
    <location>
        <begin position="1"/>
        <end position="46"/>
    </location>
</feature>
<feature type="compositionally biased region" description="Low complexity" evidence="1">
    <location>
        <begin position="17"/>
        <end position="26"/>
    </location>
</feature>
<sequence>MFPSRSKEGAETRAHAGKASPKSPKSAPKRRGGAASRPKPKSQLVEAQQSELLRRLRVPYFEDTYLRQRTRKLTSKEFNSLSNWLSSPRKCEPFPKIIYPGYNQDGVLDCILEHVISLLVYKYKFEKSLESKIGLFAKPSADDYLKGIYSLRATQGRIVYPISNPPLTLHEQNCLASHPLWASTQHNKRFHIPWKSSSDNMLTVTDFYRPNISPSKSSALELPEIASPSFLTSNPSSLSLLPLAGNSVEQIKSKTSLPKI</sequence>
<evidence type="ECO:0000313" key="3">
    <source>
        <dbReference type="RefSeq" id="XP_033812366.1"/>
    </source>
</evidence>
<feature type="compositionally biased region" description="Basic and acidic residues" evidence="1">
    <location>
        <begin position="1"/>
        <end position="14"/>
    </location>
</feature>
<name>A0A6P8S6N3_GEOSA</name>
<keyword evidence="2" id="KW-1185">Reference proteome</keyword>